<keyword evidence="4" id="KW-0804">Transcription</keyword>
<dbReference type="Gene3D" id="3.40.190.290">
    <property type="match status" value="1"/>
</dbReference>
<evidence type="ECO:0000313" key="7">
    <source>
        <dbReference type="Proteomes" id="UP000320160"/>
    </source>
</evidence>
<dbReference type="EMBL" id="VKKU01000002">
    <property type="protein sequence ID" value="TSB02507.1"/>
    <property type="molecule type" value="Genomic_DNA"/>
</dbReference>
<protein>
    <submittedName>
        <fullName evidence="6">LysR family transcriptional regulator</fullName>
    </submittedName>
</protein>
<evidence type="ECO:0000256" key="3">
    <source>
        <dbReference type="ARBA" id="ARBA00023125"/>
    </source>
</evidence>
<gene>
    <name evidence="6" type="ORF">FOM92_15610</name>
</gene>
<dbReference type="CDD" id="cd08471">
    <property type="entry name" value="PBP2_CrgA_like_2"/>
    <property type="match status" value="1"/>
</dbReference>
<comment type="caution">
    <text evidence="6">The sequence shown here is derived from an EMBL/GenBank/DDBJ whole genome shotgun (WGS) entry which is preliminary data.</text>
</comment>
<dbReference type="Pfam" id="PF03466">
    <property type="entry name" value="LysR_substrate"/>
    <property type="match status" value="1"/>
</dbReference>
<dbReference type="RefSeq" id="WP_143777725.1">
    <property type="nucleotide sequence ID" value="NZ_VKKU01000002.1"/>
</dbReference>
<dbReference type="GO" id="GO:0006351">
    <property type="term" value="P:DNA-templated transcription"/>
    <property type="evidence" value="ECO:0007669"/>
    <property type="project" value="TreeGrafter"/>
</dbReference>
<name>A0A553WCU6_9SPHN</name>
<dbReference type="Proteomes" id="UP000320160">
    <property type="component" value="Unassembled WGS sequence"/>
</dbReference>
<sequence>MAKLEAMHTFVKVAETSSFAEAARQLHMSPPAVTRAVSALEEQIGTRLFTRTTRVVRLTEAGNRYFEDCRKILADVEEAEAAASGSYARPTGVLHVTASVLFGQQFLLPILTEFLGENPDVTVRSLFVDRVVNLVDEGIDVAIRIGHLPDSSQSAVRVGKVRQVVCGAPSYFADHGIPQQPADLARHRMIAGTSSFSSLDWFFGQDQKHKVHITPRLFCNTYDGVIRATLEGWGLSRVLSYQIGEHLVEGRLQTVLSDFEQDPLPIHIVHPEGRRASAKVRAFIDLAVDRLRANRLIN</sequence>
<dbReference type="InterPro" id="IPR036388">
    <property type="entry name" value="WH-like_DNA-bd_sf"/>
</dbReference>
<dbReference type="Gene3D" id="1.10.10.10">
    <property type="entry name" value="Winged helix-like DNA-binding domain superfamily/Winged helix DNA-binding domain"/>
    <property type="match status" value="1"/>
</dbReference>
<dbReference type="InterPro" id="IPR005119">
    <property type="entry name" value="LysR_subst-bd"/>
</dbReference>
<dbReference type="PANTHER" id="PTHR30537:SF5">
    <property type="entry name" value="HTH-TYPE TRANSCRIPTIONAL ACTIVATOR TTDR-RELATED"/>
    <property type="match status" value="1"/>
</dbReference>
<dbReference type="InterPro" id="IPR058163">
    <property type="entry name" value="LysR-type_TF_proteobact-type"/>
</dbReference>
<keyword evidence="2" id="KW-0805">Transcription regulation</keyword>
<dbReference type="SUPFAM" id="SSF53850">
    <property type="entry name" value="Periplasmic binding protein-like II"/>
    <property type="match status" value="1"/>
</dbReference>
<proteinExistence type="inferred from homology"/>
<dbReference type="PROSITE" id="PS50931">
    <property type="entry name" value="HTH_LYSR"/>
    <property type="match status" value="1"/>
</dbReference>
<dbReference type="GO" id="GO:0003700">
    <property type="term" value="F:DNA-binding transcription factor activity"/>
    <property type="evidence" value="ECO:0007669"/>
    <property type="project" value="InterPro"/>
</dbReference>
<dbReference type="FunFam" id="1.10.10.10:FF:000001">
    <property type="entry name" value="LysR family transcriptional regulator"/>
    <property type="match status" value="1"/>
</dbReference>
<accession>A0A553WCU6</accession>
<dbReference type="GO" id="GO:0043565">
    <property type="term" value="F:sequence-specific DNA binding"/>
    <property type="evidence" value="ECO:0007669"/>
    <property type="project" value="TreeGrafter"/>
</dbReference>
<evidence type="ECO:0000256" key="4">
    <source>
        <dbReference type="ARBA" id="ARBA00023163"/>
    </source>
</evidence>
<dbReference type="PRINTS" id="PR00039">
    <property type="entry name" value="HTHLYSR"/>
</dbReference>
<keyword evidence="3" id="KW-0238">DNA-binding</keyword>
<dbReference type="SUPFAM" id="SSF46785">
    <property type="entry name" value="Winged helix' DNA-binding domain"/>
    <property type="match status" value="1"/>
</dbReference>
<dbReference type="InterPro" id="IPR000847">
    <property type="entry name" value="LysR_HTH_N"/>
</dbReference>
<evidence type="ECO:0000259" key="5">
    <source>
        <dbReference type="PROSITE" id="PS50931"/>
    </source>
</evidence>
<reference evidence="6 7" key="1">
    <citation type="submission" date="2019-07" db="EMBL/GenBank/DDBJ databases">
        <authorList>
            <person name="Park M."/>
        </authorList>
    </citation>
    <scope>NUCLEOTIDE SEQUENCE [LARGE SCALE GENOMIC DNA]</scope>
    <source>
        <strain evidence="6 7">KCTC32445</strain>
    </source>
</reference>
<dbReference type="AlphaFoldDB" id="A0A553WCU6"/>
<keyword evidence="7" id="KW-1185">Reference proteome</keyword>
<organism evidence="6 7">
    <name type="scientific">Sphingorhabdus contaminans</name>
    <dbReference type="NCBI Taxonomy" id="1343899"/>
    <lineage>
        <taxon>Bacteria</taxon>
        <taxon>Pseudomonadati</taxon>
        <taxon>Pseudomonadota</taxon>
        <taxon>Alphaproteobacteria</taxon>
        <taxon>Sphingomonadales</taxon>
        <taxon>Sphingomonadaceae</taxon>
        <taxon>Sphingorhabdus</taxon>
    </lineage>
</organism>
<evidence type="ECO:0000256" key="2">
    <source>
        <dbReference type="ARBA" id="ARBA00023015"/>
    </source>
</evidence>
<comment type="similarity">
    <text evidence="1">Belongs to the LysR transcriptional regulatory family.</text>
</comment>
<dbReference type="OrthoDB" id="9786526at2"/>
<evidence type="ECO:0000256" key="1">
    <source>
        <dbReference type="ARBA" id="ARBA00009437"/>
    </source>
</evidence>
<dbReference type="InterPro" id="IPR036390">
    <property type="entry name" value="WH_DNA-bd_sf"/>
</dbReference>
<dbReference type="PANTHER" id="PTHR30537">
    <property type="entry name" value="HTH-TYPE TRANSCRIPTIONAL REGULATOR"/>
    <property type="match status" value="1"/>
</dbReference>
<feature type="domain" description="HTH lysR-type" evidence="5">
    <location>
        <begin position="1"/>
        <end position="59"/>
    </location>
</feature>
<dbReference type="Pfam" id="PF00126">
    <property type="entry name" value="HTH_1"/>
    <property type="match status" value="1"/>
</dbReference>
<evidence type="ECO:0000313" key="6">
    <source>
        <dbReference type="EMBL" id="TSB02507.1"/>
    </source>
</evidence>